<dbReference type="Proteomes" id="UP000324748">
    <property type="component" value="Unassembled WGS sequence"/>
</dbReference>
<feature type="chain" id="PRO_5022743987" evidence="1">
    <location>
        <begin position="25"/>
        <end position="55"/>
    </location>
</feature>
<comment type="caution">
    <text evidence="2">The sequence shown here is derived from an EMBL/GenBank/DDBJ whole genome shotgun (WGS) entry which is preliminary data.</text>
</comment>
<keyword evidence="3" id="KW-1185">Reference proteome</keyword>
<reference evidence="2 3" key="1">
    <citation type="submission" date="2019-05" db="EMBL/GenBank/DDBJ databases">
        <title>Emergence of the Ug99 lineage of the wheat stem rust pathogen through somatic hybridization.</title>
        <authorList>
            <person name="Li F."/>
            <person name="Upadhyaya N.M."/>
            <person name="Sperschneider J."/>
            <person name="Matny O."/>
            <person name="Nguyen-Phuc H."/>
            <person name="Mago R."/>
            <person name="Raley C."/>
            <person name="Miller M.E."/>
            <person name="Silverstein K.A.T."/>
            <person name="Henningsen E."/>
            <person name="Hirsch C.D."/>
            <person name="Visser B."/>
            <person name="Pretorius Z.A."/>
            <person name="Steffenson B.J."/>
            <person name="Schwessinger B."/>
            <person name="Dodds P.N."/>
            <person name="Figueroa M."/>
        </authorList>
    </citation>
    <scope>NUCLEOTIDE SEQUENCE [LARGE SCALE GENOMIC DNA]</scope>
    <source>
        <strain evidence="2">21-0</strain>
    </source>
</reference>
<name>A0A5B0MLF2_PUCGR</name>
<accession>A0A5B0MLF2</accession>
<keyword evidence="1" id="KW-0732">Signal</keyword>
<sequence>MLFSKTSLACIVLYALGASQLVLSTSIEGARSTTIACLSPQCNSLSPLNSSFRSL</sequence>
<organism evidence="2 3">
    <name type="scientific">Puccinia graminis f. sp. tritici</name>
    <dbReference type="NCBI Taxonomy" id="56615"/>
    <lineage>
        <taxon>Eukaryota</taxon>
        <taxon>Fungi</taxon>
        <taxon>Dikarya</taxon>
        <taxon>Basidiomycota</taxon>
        <taxon>Pucciniomycotina</taxon>
        <taxon>Pucciniomycetes</taxon>
        <taxon>Pucciniales</taxon>
        <taxon>Pucciniaceae</taxon>
        <taxon>Puccinia</taxon>
    </lineage>
</organism>
<dbReference type="AlphaFoldDB" id="A0A5B0MLF2"/>
<dbReference type="EMBL" id="VSWC01000145">
    <property type="protein sequence ID" value="KAA1076640.1"/>
    <property type="molecule type" value="Genomic_DNA"/>
</dbReference>
<evidence type="ECO:0000313" key="2">
    <source>
        <dbReference type="EMBL" id="KAA1076640.1"/>
    </source>
</evidence>
<feature type="signal peptide" evidence="1">
    <location>
        <begin position="1"/>
        <end position="24"/>
    </location>
</feature>
<proteinExistence type="predicted"/>
<gene>
    <name evidence="2" type="ORF">PGT21_013992</name>
</gene>
<protein>
    <submittedName>
        <fullName evidence="2">Uncharacterized protein</fullName>
    </submittedName>
</protein>
<evidence type="ECO:0000313" key="3">
    <source>
        <dbReference type="Proteomes" id="UP000324748"/>
    </source>
</evidence>
<evidence type="ECO:0000256" key="1">
    <source>
        <dbReference type="SAM" id="SignalP"/>
    </source>
</evidence>